<evidence type="ECO:0000313" key="3">
    <source>
        <dbReference type="Proteomes" id="UP000293345"/>
    </source>
</evidence>
<sequence>MSVTTCSATPIDAVMIEARPGGATADVWLRRNIEKDVADNGADAEKAIEFYRADELHFVAVGVPSVEEVTAAFDELWEAHEDDELTEREQIGKLIAQLKDTRAALEDTNAALLEIGDLVGGEQ</sequence>
<dbReference type="EMBL" id="SDPW01000001">
    <property type="protein sequence ID" value="RXZ54875.1"/>
    <property type="molecule type" value="Genomic_DNA"/>
</dbReference>
<name>A0A4Q2K0D2_9ACTN</name>
<organism evidence="2 3">
    <name type="scientific">Senegalimassilia faecalis</name>
    <dbReference type="NCBI Taxonomy" id="2509433"/>
    <lineage>
        <taxon>Bacteria</taxon>
        <taxon>Bacillati</taxon>
        <taxon>Actinomycetota</taxon>
        <taxon>Coriobacteriia</taxon>
        <taxon>Coriobacteriales</taxon>
        <taxon>Coriobacteriaceae</taxon>
        <taxon>Senegalimassilia</taxon>
    </lineage>
</organism>
<evidence type="ECO:0000256" key="1">
    <source>
        <dbReference type="SAM" id="Coils"/>
    </source>
</evidence>
<dbReference type="AlphaFoldDB" id="A0A4Q2K0D2"/>
<dbReference type="OrthoDB" id="9944755at2"/>
<feature type="coiled-coil region" evidence="1">
    <location>
        <begin position="88"/>
        <end position="115"/>
    </location>
</feature>
<accession>A0A4Q2K0D2</accession>
<keyword evidence="1" id="KW-0175">Coiled coil</keyword>
<dbReference type="RefSeq" id="WP_129425683.1">
    <property type="nucleotide sequence ID" value="NZ_SDPW01000001.1"/>
</dbReference>
<reference evidence="2 3" key="1">
    <citation type="submission" date="2019-01" db="EMBL/GenBank/DDBJ databases">
        <title>Senegalimassilia sp. nov. KGMB04484 isolated human feces.</title>
        <authorList>
            <person name="Han K.-I."/>
            <person name="Kim J.-S."/>
            <person name="Lee K.C."/>
            <person name="Suh M.K."/>
            <person name="Eom M.K."/>
            <person name="Lee J.H."/>
            <person name="Park S.-H."/>
            <person name="Kang S.W."/>
            <person name="Park J.-E."/>
            <person name="Oh B.S."/>
            <person name="Yu S.Y."/>
            <person name="Choi S.-H."/>
            <person name="Lee D.H."/>
            <person name="Yoon H."/>
            <person name="Kim B.-Y."/>
            <person name="Lee J.H."/>
            <person name="Lee J.-S."/>
        </authorList>
    </citation>
    <scope>NUCLEOTIDE SEQUENCE [LARGE SCALE GENOMIC DNA]</scope>
    <source>
        <strain evidence="2 3">KGMB04484</strain>
    </source>
</reference>
<dbReference type="Proteomes" id="UP000293345">
    <property type="component" value="Unassembled WGS sequence"/>
</dbReference>
<protein>
    <submittedName>
        <fullName evidence="2">Uncharacterized protein</fullName>
    </submittedName>
</protein>
<comment type="caution">
    <text evidence="2">The sequence shown here is derived from an EMBL/GenBank/DDBJ whole genome shotgun (WGS) entry which is preliminary data.</text>
</comment>
<gene>
    <name evidence="2" type="ORF">ET524_10570</name>
</gene>
<evidence type="ECO:0000313" key="2">
    <source>
        <dbReference type="EMBL" id="RXZ54875.1"/>
    </source>
</evidence>
<proteinExistence type="predicted"/>
<keyword evidence="3" id="KW-1185">Reference proteome</keyword>